<dbReference type="SUPFAM" id="SSF48431">
    <property type="entry name" value="Lipovitellin-phosvitin complex, superhelical domain"/>
    <property type="match status" value="1"/>
</dbReference>
<dbReference type="SUPFAM" id="SSF58113">
    <property type="entry name" value="Apolipoprotein A-I"/>
    <property type="match status" value="1"/>
</dbReference>
<dbReference type="InterPro" id="IPR001846">
    <property type="entry name" value="VWF_type-D"/>
</dbReference>
<dbReference type="Gene3D" id="1.20.5.1230">
    <property type="entry name" value="Apolipoprotein A-I"/>
    <property type="match status" value="1"/>
</dbReference>
<feature type="chain" id="PRO_5047434166" evidence="9">
    <location>
        <begin position="18"/>
        <end position="3658"/>
    </location>
</feature>
<keyword evidence="8" id="KW-0175">Coiled coil</keyword>
<dbReference type="PANTHER" id="PTHR37860:SF2">
    <property type="entry name" value="VITELLOGENIN DOMAIN-CONTAINING PROTEIN"/>
    <property type="match status" value="1"/>
</dbReference>
<dbReference type="PROSITE" id="PS51233">
    <property type="entry name" value="VWFD"/>
    <property type="match status" value="1"/>
</dbReference>
<keyword evidence="5" id="KW-0445">Lipid transport</keyword>
<evidence type="ECO:0000256" key="6">
    <source>
        <dbReference type="ARBA" id="ARBA00023180"/>
    </source>
</evidence>
<dbReference type="Gene3D" id="2.20.80.10">
    <property type="entry name" value="Lipovitellin-phosvitin complex, chain A, domain 4"/>
    <property type="match status" value="1"/>
</dbReference>
<dbReference type="Gene3D" id="1.25.10.20">
    <property type="entry name" value="Vitellinogen, superhelical"/>
    <property type="match status" value="1"/>
</dbReference>
<dbReference type="InterPro" id="IPR011030">
    <property type="entry name" value="Lipovitellin_superhlx_dom"/>
</dbReference>
<evidence type="ECO:0000256" key="9">
    <source>
        <dbReference type="SAM" id="SignalP"/>
    </source>
</evidence>
<reference evidence="13" key="1">
    <citation type="submission" date="2025-08" db="UniProtKB">
        <authorList>
            <consortium name="RefSeq"/>
        </authorList>
    </citation>
    <scope>IDENTIFICATION</scope>
    <source>
        <tissue evidence="13">Testes</tissue>
    </source>
</reference>
<feature type="coiled-coil region" evidence="8">
    <location>
        <begin position="2661"/>
        <end position="2725"/>
    </location>
</feature>
<feature type="domain" description="VWFD" evidence="11">
    <location>
        <begin position="3085"/>
        <end position="3253"/>
    </location>
</feature>
<dbReference type="PROSITE" id="PS51211">
    <property type="entry name" value="VITELLOGENIN"/>
    <property type="match status" value="1"/>
</dbReference>
<dbReference type="Pfam" id="PF09172">
    <property type="entry name" value="Vit_open_b-sht"/>
    <property type="match status" value="1"/>
</dbReference>
<organism evidence="12 13">
    <name type="scientific">Saccoglossus kowalevskii</name>
    <name type="common">Acorn worm</name>
    <dbReference type="NCBI Taxonomy" id="10224"/>
    <lineage>
        <taxon>Eukaryota</taxon>
        <taxon>Metazoa</taxon>
        <taxon>Hemichordata</taxon>
        <taxon>Enteropneusta</taxon>
        <taxon>Harrimaniidae</taxon>
        <taxon>Saccoglossus</taxon>
    </lineage>
</organism>
<feature type="domain" description="Vitellogenin" evidence="10">
    <location>
        <begin position="39"/>
        <end position="663"/>
    </location>
</feature>
<dbReference type="GeneID" id="100377089"/>
<dbReference type="Gene3D" id="2.30.230.10">
    <property type="entry name" value="Lipovitellin, beta-sheet shell regions, chain A"/>
    <property type="match status" value="1"/>
</dbReference>
<evidence type="ECO:0000259" key="11">
    <source>
        <dbReference type="PROSITE" id="PS51233"/>
    </source>
</evidence>
<comment type="subcellular location">
    <subcellularLocation>
        <location evidence="1">Secreted</location>
    </subcellularLocation>
</comment>
<dbReference type="SMART" id="SM00216">
    <property type="entry name" value="VWD"/>
    <property type="match status" value="1"/>
</dbReference>
<keyword evidence="12" id="KW-1185">Reference proteome</keyword>
<accession>A0ABM0MLL1</accession>
<evidence type="ECO:0000313" key="12">
    <source>
        <dbReference type="Proteomes" id="UP000694865"/>
    </source>
</evidence>
<dbReference type="Proteomes" id="UP000694865">
    <property type="component" value="Unplaced"/>
</dbReference>
<feature type="signal peptide" evidence="9">
    <location>
        <begin position="1"/>
        <end position="17"/>
    </location>
</feature>
<sequence>MELRTVVILAVIAGTFAGPLRSGTEKCARECTERNNLRYVQDRTYKYKYNSVTSSYINGTTPDKSGLRVSCDVEIDVLNKCELSLNLKNVRLDQDSPSNEMLHREKVEHFRDTLEERPLMFSFQDGEIPELCSDVEEPTWSLNIKRAILSHFQASYLKEEKESAFETDVTGSCPTKYEAEHDYYGKLTIQKTKDFMGCSERHYIESSIQSDIYDPRAPTESLINSGQSCTQEIQDDLVKRVVCKERHISRPFANHTSGAITKVRTSLEFVDVSYRSGSSYKLERQVREKKTLVFEHKPKPHTDDIDQSQVRDVLTEICQKVDRDTRPEVAELFTKLVFRMRKLNFNGLRNVHNDIKDRKICPRNQKKIEKFFMDAIPMMSTTGAVSFMKEKIRSEEVKDIDADMWMTSLSFISHPTKEMIGEIKELVQYSKARRSTYLSLSTLIHKYCKTENRECIRESEVVEALRLFENNLGYKCSPSDEDEHNKIILSLKALANSGKISSATNTLTRCFQEEENPIEIRLAAVEAFRRMPCEKKGREELIKTFEKTEVDTEVRIATYLSIVKCPTPELFERIYNVLEKEDSNQVGSFVWSHLTNLNETDDPMKQELRKMVRDTKLMKHFNKDPRKFSRALEGTLFSEKLNVGGTIESHVVFSPKSYVPRSGMLNMTTDLFGYSINLFEFGGRVEGLDYLLEKFFGPNGYFPDNSLLDMVKPAKENRVVKRSAIKPSKLDNLNDRFNAKREDQPKGSMYLKMFGNEMSFIDFQDIDWMQPEKESINLLELLIKLSNEQTREFTKNMILMESSFVTPTICGFPLSIAVNSTASVNLKLSGKVDLRKIAVAPRSLNVTGMIRPSGVIEVSSEMSINAFVARTGLRMRTRMHSSTVLDGSISLDSGESFKVKFNVPDNRIDIIDVSNTLYLLNSEYPMELSGIRENYREHNKCSGQIVEKWAGVKLCGELRYPNASHKVEAPFFPLTGPFGAKVTLEKVDRTLMSYEMEAKYQVQKKRVNFKTEVSDIIRFMIGTPGTRIPRTHSVDVVLNRAQKAVNIDLVSLSKKLTFQSKIVNETDLKRVELKLNYNDEKEYTTNAEISIDRDSEQTRYMPSIEIRIPSRNDVTLTGSITHNKGRSLEADLTVDGFGKKTYIQSKVSNETNLKRVEMNINYNNEKQLFTNAEVSIEKYYDEIRYRPSVQIRLPKMKEITLTGTVTHQKGRSIDIDVTAEGMEKKITLKNKFVNEDDLKRVEFNVNYDKKEYITNAEVKIDKIDNRLILKPTVEIICPELKDIKLTGTIDHQKDLRLDIDANIEGMGKSVNLKNKLTYEKSLKKLELDLNYNNEKRYSTEAEISFEEQRDQLRMRPSVVVRLPESKEITLSGTITHQKQRSLDMDLTAVGFGKRITLQNTLLNRESSKKFELDFNYNNEKRVTGNAEVGIEKEENYLKLTPDFSVQITDFKKMTLSGTIAHQKLKSFVVDMSMEALDKTASLHHKILNEDALKRAEFTLNYNNEKEFVTNAEVAIDSTRYETRYQPTVEIRVPMMKYTTLRGTVTHQPEQMVDVDMSFERTDEPKITLVGRTSLSKEDDKKKITTDATFSHPKINLEMSHVFKYNSRYNSNDFELRYTPRSERTETLVWSSIFRDRTDEQVNHYEYTTSMSMSQYPNNNYEGEAIIKGAQRKLGSLDLTWCYGPRTCNDESKTITLNFEMKNESNVYVTKGDLNAELKHPAYDFDVKITQKHEHTKQYLESEFNVEYRQEKKLGMLLELRDESSSLKKKNGKFEVTIPSRKVSLRHEYEEVRPLNHVCLTTFEWEQNKRVTLRGEYNNNSNSNELKHDSRITLSYPGRDIILEGNVNKNSRHADAKTSFTYAPNRVITFETEYNNQGNNRKSQHEGIVKFNTPFRLFRDMQLTVNLENTTKLYQSEVTVQYSTEKSFTVESRYEDAGEERNARHEVEFNFRHPKRQLHLFSFVQRKDREYSFATEYKYTPLIGEKKEMTVALGYGNYTTDDSFHHEISMDITTPRRTITSEFTVEKTKQDLSSEMSFQWNNGKKLRMNLNLNNKSQRYHTEIEGTFRLEHPSRQMSVFVHHDNTTSRYNTRFDLTWEPTKTMRTEVVYEKTPVNADKNHHEITFTITHPQKTVVVSLNGEKGKRDLSSKLEIKLDGHSEFSVDVDYVNGTSERRLQHDATFHLNCDRHLTRPVDYKFHLEHAEKNFNLESKLSYSLDKKIEMEIVHTIPRLSEHHFRRELIVKLESPLRSEHPLKSITIDGNLERNNDEYSGDVELQWGRKERDQRVSLEGSCKHITSTDEKEFDITLKLKHPVELPLIPREPEITLNLFRSSEKKQGKVTYKWDDKKETSFETVYHNFTTTIKKHHLIDIIFKHPKLEEDLHLTTEAKFMDGADIFNIATSVVYSPKKEKEIYFLTKLQNKSSLKEMRFALITEARHLYNNVDIELNNEVSKSEDIYGASINLAYKQEDKYNNVKLNSQVNKKDKTFILETENPLKNLKMEGRFENRSTSEHSIYFMTLKNTIDKTKEMINTIDINTRDRLFEITLHHNPERTEDYARFTAQFLNKTAIEVRAHRKINGERITDGLIYTRLNTSELLHTRLYWRPSMPYEIKERVQRMAESVKRTVNEEIVQVLKEKYWDVYFKVNDEVRRITYENQDNIEEVKRLYSEINRKLKELYEENKPEYREEFEKMQKTVKDKYNDILYKMEQKYEDFRREYAEELKETLKKTWSDIKDNSEEYYYDEIRPVVGEVKEAWEDVSYLAKKDLEDIREYWQEQLDELKEYLDDVKRDLMERYYSDVKPMVEKMRRQYEETKMDMKIRYIEYKQKLGDKWDELREKIERKWEDVRRTLKEKYEGLDRTKFYQIKDKYNRMTIRIEELKQEAREIFEEYKRSAKVTYQLYKQKWNYYIEDARNSIERRWEESTIKSWVDESKEKYDEIYYSALRKIEEIKRMPEYEEIVSLLELKEVPYIVLEEAKWAVKYWNVEENIKRAMNETLTKGLGMLTDIKQYRQKYIKFEPENGNLFVTIPLPVEIRSFETLPEDLSDAVSSCYLSGLGDIDLYQFFYTFKPTLDVFNWIPPFKTHAMIVGKQHYMTFDKKFYEYAGACSYVLARDFIDGNFTVIVNYDRDSPKVVKKSITVITQGKEIEIFPDFSVNVADTPVELPIQHKNTTITREGSTVRVHNEHGVTVVCNLPRDFCTVTTSGWYYGKTAGLFGTYNNEKVDDFLTSYRSITDTAEDLARSWEVGRQCSSHRNRASKCENMSRNPKKELCENLFKNLTSPLRLCFGIVNPEPFMEMCMNDLCDSKNVADIESVPCTSAAAYIHECKMNNVPVYMPKNCVSCEKPLGDVFHKNEKIKLTEGEMNVPKSADVVFVVEEKSCNKDSAENLHELVRKIEAEFKSQGLQDNRFGLVGYGGDHVHSKEHSHTIDSKLFNKGRKFILGSDSLVFSENSKNNDTFLALRKAASYPFRTGVAKSIILLTCSDCRSSAISYDEISSILKKQGISLHILSDNGFSIKKASMTAMVYGYDVRAVFSSKDINNPYGSKEFRDFIHGDENQCTRLAQETNGTVFDSNMMKEKSFSDVFCPRMVFTSKPSPCQICECVVDEHDMGTSVCRPCEEPTPIRITNLGPSERGPAYQYVGPVKKLDGIIKQRL</sequence>
<dbReference type="PANTHER" id="PTHR37860">
    <property type="entry name" value="AGAP008810-PA"/>
    <property type="match status" value="1"/>
</dbReference>
<evidence type="ECO:0000256" key="2">
    <source>
        <dbReference type="ARBA" id="ARBA00022448"/>
    </source>
</evidence>
<evidence type="ECO:0000256" key="1">
    <source>
        <dbReference type="ARBA" id="ARBA00004613"/>
    </source>
</evidence>
<proteinExistence type="predicted"/>
<name>A0ABM0MLL1_SACKO</name>
<keyword evidence="4 9" id="KW-0732">Signal</keyword>
<keyword evidence="2" id="KW-0813">Transport</keyword>
<dbReference type="Pfam" id="PF08742">
    <property type="entry name" value="C8"/>
    <property type="match status" value="1"/>
</dbReference>
<dbReference type="InterPro" id="IPR013321">
    <property type="entry name" value="Arc_rbn_hlx_hlx"/>
</dbReference>
<dbReference type="SUPFAM" id="SSF56968">
    <property type="entry name" value="Lipovitellin-phosvitin complex, beta-sheet shell regions"/>
    <property type="match status" value="2"/>
</dbReference>
<dbReference type="Pfam" id="PF06448">
    <property type="entry name" value="DUF1081"/>
    <property type="match status" value="1"/>
</dbReference>
<evidence type="ECO:0000256" key="3">
    <source>
        <dbReference type="ARBA" id="ARBA00022525"/>
    </source>
</evidence>
<dbReference type="InterPro" id="IPR014853">
    <property type="entry name" value="VWF/SSPO/ZAN-like_Cys-rich_dom"/>
</dbReference>
<dbReference type="Gene3D" id="2.20.50.20">
    <property type="entry name" value="Lipovitellin. Chain A, domain 3"/>
    <property type="match status" value="1"/>
</dbReference>
<dbReference type="InterPro" id="IPR015819">
    <property type="entry name" value="Lipid_transp_b-sht_shell"/>
</dbReference>
<gene>
    <name evidence="13" type="primary">LOC100377089</name>
</gene>
<dbReference type="InterPro" id="IPR015817">
    <property type="entry name" value="Vitellinogen_open_b-sht_sub1"/>
</dbReference>
<evidence type="ECO:0000256" key="7">
    <source>
        <dbReference type="PROSITE-ProRule" id="PRU00557"/>
    </source>
</evidence>
<feature type="coiled-coil region" evidence="8">
    <location>
        <begin position="2765"/>
        <end position="2792"/>
    </location>
</feature>
<evidence type="ECO:0000256" key="8">
    <source>
        <dbReference type="SAM" id="Coils"/>
    </source>
</evidence>
<dbReference type="Pfam" id="PF00094">
    <property type="entry name" value="VWD"/>
    <property type="match status" value="1"/>
</dbReference>
<keyword evidence="3" id="KW-0964">Secreted</keyword>
<dbReference type="InterPro" id="IPR001747">
    <property type="entry name" value="Vitellogenin_N"/>
</dbReference>
<evidence type="ECO:0000313" key="13">
    <source>
        <dbReference type="RefSeq" id="XP_006820902.1"/>
    </source>
</evidence>
<dbReference type="Pfam" id="PF01347">
    <property type="entry name" value="Vitellogenin_N"/>
    <property type="match status" value="1"/>
</dbReference>
<evidence type="ECO:0000256" key="4">
    <source>
        <dbReference type="ARBA" id="ARBA00022729"/>
    </source>
</evidence>
<feature type="coiled-coil region" evidence="8">
    <location>
        <begin position="2864"/>
        <end position="2898"/>
    </location>
</feature>
<protein>
    <submittedName>
        <fullName evidence="13">Apolipophorins-like</fullName>
    </submittedName>
</protein>
<dbReference type="SMART" id="SM00832">
    <property type="entry name" value="C8"/>
    <property type="match status" value="1"/>
</dbReference>
<keyword evidence="6" id="KW-0325">Glycoprotein</keyword>
<evidence type="ECO:0000256" key="5">
    <source>
        <dbReference type="ARBA" id="ARBA00023055"/>
    </source>
</evidence>
<dbReference type="RefSeq" id="XP_006820902.1">
    <property type="nucleotide sequence ID" value="XM_006820839.1"/>
</dbReference>
<dbReference type="SMART" id="SM01169">
    <property type="entry name" value="DUF1943"/>
    <property type="match status" value="1"/>
</dbReference>
<comment type="caution">
    <text evidence="7">Lacks conserved residue(s) required for the propagation of feature annotation.</text>
</comment>
<dbReference type="InterPro" id="IPR015255">
    <property type="entry name" value="Vitellinogen_open_b-sht"/>
</dbReference>
<dbReference type="InterPro" id="IPR009454">
    <property type="entry name" value="Lipid_transpt_open_b-sht"/>
</dbReference>
<dbReference type="Gene3D" id="1.10.1220.10">
    <property type="entry name" value="Met repressor-like"/>
    <property type="match status" value="1"/>
</dbReference>
<evidence type="ECO:0000259" key="10">
    <source>
        <dbReference type="PROSITE" id="PS51211"/>
    </source>
</evidence>
<dbReference type="InterPro" id="IPR015816">
    <property type="entry name" value="Vitellinogen_b-sht_N"/>
</dbReference>
<dbReference type="SMART" id="SM00638">
    <property type="entry name" value="LPD_N"/>
    <property type="match status" value="1"/>
</dbReference>